<dbReference type="PANTHER" id="PTHR46072">
    <property type="entry name" value="AMIDASE-RELATED-RELATED"/>
    <property type="match status" value="1"/>
</dbReference>
<proteinExistence type="inferred from homology"/>
<evidence type="ECO:0000256" key="2">
    <source>
        <dbReference type="ARBA" id="ARBA00022801"/>
    </source>
</evidence>
<name>A0A8H5YXJ3_9HYPO</name>
<keyword evidence="2" id="KW-0378">Hydrolase</keyword>
<evidence type="ECO:0000313" key="5">
    <source>
        <dbReference type="EMBL" id="KAF5720528.1"/>
    </source>
</evidence>
<organism evidence="5 6">
    <name type="scientific">Fusarium globosum</name>
    <dbReference type="NCBI Taxonomy" id="78864"/>
    <lineage>
        <taxon>Eukaryota</taxon>
        <taxon>Fungi</taxon>
        <taxon>Dikarya</taxon>
        <taxon>Ascomycota</taxon>
        <taxon>Pezizomycotina</taxon>
        <taxon>Sordariomycetes</taxon>
        <taxon>Hypocreomycetidae</taxon>
        <taxon>Hypocreales</taxon>
        <taxon>Nectriaceae</taxon>
        <taxon>Fusarium</taxon>
        <taxon>Fusarium fujikuroi species complex</taxon>
    </lineage>
</organism>
<dbReference type="GO" id="GO:0016787">
    <property type="term" value="F:hydrolase activity"/>
    <property type="evidence" value="ECO:0007669"/>
    <property type="project" value="UniProtKB-KW"/>
</dbReference>
<evidence type="ECO:0000256" key="1">
    <source>
        <dbReference type="ARBA" id="ARBA00009199"/>
    </source>
</evidence>
<dbReference type="Gene3D" id="3.90.1300.10">
    <property type="entry name" value="Amidase signature (AS) domain"/>
    <property type="match status" value="1"/>
</dbReference>
<accession>A0A8H5YXJ3</accession>
<evidence type="ECO:0000256" key="3">
    <source>
        <dbReference type="PIRSR" id="PIRSR001221-1"/>
    </source>
</evidence>
<reference evidence="5 6" key="1">
    <citation type="submission" date="2020-05" db="EMBL/GenBank/DDBJ databases">
        <title>Identification and distribution of gene clusters putatively required for synthesis of sphingolipid metabolism inhibitors in phylogenetically diverse species of the filamentous fungus Fusarium.</title>
        <authorList>
            <person name="Kim H.-S."/>
            <person name="Busman M."/>
            <person name="Brown D.W."/>
            <person name="Divon H."/>
            <person name="Uhlig S."/>
            <person name="Proctor R.H."/>
        </authorList>
    </citation>
    <scope>NUCLEOTIDE SEQUENCE [LARGE SCALE GENOMIC DNA]</scope>
    <source>
        <strain evidence="5 6">NRRL 26131</strain>
    </source>
</reference>
<dbReference type="InterPro" id="IPR023631">
    <property type="entry name" value="Amidase_dom"/>
</dbReference>
<dbReference type="SUPFAM" id="SSF75304">
    <property type="entry name" value="Amidase signature (AS) enzymes"/>
    <property type="match status" value="1"/>
</dbReference>
<dbReference type="EMBL" id="JAAQPF010000018">
    <property type="protein sequence ID" value="KAF5720528.1"/>
    <property type="molecule type" value="Genomic_DNA"/>
</dbReference>
<feature type="active site" description="Charge relay system" evidence="3">
    <location>
        <position position="205"/>
    </location>
</feature>
<dbReference type="InterPro" id="IPR036928">
    <property type="entry name" value="AS_sf"/>
</dbReference>
<dbReference type="Proteomes" id="UP000532311">
    <property type="component" value="Unassembled WGS sequence"/>
</dbReference>
<gene>
    <name evidence="5" type="ORF">FGLOB1_636</name>
</gene>
<evidence type="ECO:0000313" key="6">
    <source>
        <dbReference type="Proteomes" id="UP000532311"/>
    </source>
</evidence>
<feature type="domain" description="Amidase" evidence="4">
    <location>
        <begin position="71"/>
        <end position="532"/>
    </location>
</feature>
<feature type="active site" description="Charge relay system" evidence="3">
    <location>
        <position position="114"/>
    </location>
</feature>
<dbReference type="Pfam" id="PF01425">
    <property type="entry name" value="Amidase"/>
    <property type="match status" value="1"/>
</dbReference>
<comment type="caution">
    <text evidence="5">The sequence shown here is derived from an EMBL/GenBank/DDBJ whole genome shotgun (WGS) entry which is preliminary data.</text>
</comment>
<protein>
    <submittedName>
        <fullName evidence="5">General amidase</fullName>
    </submittedName>
</protein>
<dbReference type="AlphaFoldDB" id="A0A8H5YXJ3"/>
<dbReference type="PANTHER" id="PTHR46072:SF2">
    <property type="entry name" value="AMIDASE (EUROFUNG)"/>
    <property type="match status" value="1"/>
</dbReference>
<feature type="active site" description="Acyl-ester intermediate" evidence="3">
    <location>
        <position position="229"/>
    </location>
</feature>
<evidence type="ECO:0000259" key="4">
    <source>
        <dbReference type="Pfam" id="PF01425"/>
    </source>
</evidence>
<sequence>METKIWQQVIAEKRRQRTRAISAFVTKNLPDKEDRRDAYKAITEVDDITILADKISSGKLRSEDVTLAYITRKTNCLTEILFDDALEQAQELDAYYAKEKKTKGPLHGIPISLKDQFNVKCYDTTLSYTSKAFKPAHDDAVLVKILKKLGAVIICKTNLPQSIMVRLITGMISAHTNLEKWAETDNPLWGLTENPIIPGYTPGGSSGGESALIYSHGSLGGFGSDLGGSIRMPASMMGLYGFKPSSSRLPYGGVPVSTDGQEHVPSSIGPLARSLSTIYHLTKGITLQEPWKQDCRCVPIPWRQSEYEMTVNGKLTIGVLYDDGVVKPHPSIVRVLAQAAAALAADGHELVMWKPDLHAECIEVMDAYFTVDGGEDIRRDVDAGGEPFIPSVERLVNRGKPISVYNYWQLNKRKRELQQAYLEKWNNTLSKKGKIVDAIIMPALPHAAVPHNTVKWVGYTKVWNLLDYTALVIPGGKVEARDLDALWDHEPRNELDEWNTRLWEDNMQEMVKHHLPVDIQIVGRVLDEEKVLAVGKVLDGLLRTHLLEA</sequence>
<keyword evidence="6" id="KW-1185">Reference proteome</keyword>
<comment type="similarity">
    <text evidence="1">Belongs to the amidase family.</text>
</comment>
<dbReference type="PIRSF" id="PIRSF001221">
    <property type="entry name" value="Amidase_fungi"/>
    <property type="match status" value="1"/>
</dbReference>